<evidence type="ECO:0000313" key="1">
    <source>
        <dbReference type="EMBL" id="KAK1320702.1"/>
    </source>
</evidence>
<reference evidence="1" key="2">
    <citation type="submission" date="2023-06" db="EMBL/GenBank/DDBJ databases">
        <authorList>
            <person name="Ma L."/>
            <person name="Liu K.-W."/>
            <person name="Li Z."/>
            <person name="Hsiao Y.-Y."/>
            <person name="Qi Y."/>
            <person name="Fu T."/>
            <person name="Tang G."/>
            <person name="Zhang D."/>
            <person name="Sun W.-H."/>
            <person name="Liu D.-K."/>
            <person name="Li Y."/>
            <person name="Chen G.-Z."/>
            <person name="Liu X.-D."/>
            <person name="Liao X.-Y."/>
            <person name="Jiang Y.-T."/>
            <person name="Yu X."/>
            <person name="Hao Y."/>
            <person name="Huang J."/>
            <person name="Zhao X.-W."/>
            <person name="Ke S."/>
            <person name="Chen Y.-Y."/>
            <person name="Wu W.-L."/>
            <person name="Hsu J.-L."/>
            <person name="Lin Y.-F."/>
            <person name="Huang M.-D."/>
            <person name="Li C.-Y."/>
            <person name="Huang L."/>
            <person name="Wang Z.-W."/>
            <person name="Zhao X."/>
            <person name="Zhong W.-Y."/>
            <person name="Peng D.-H."/>
            <person name="Ahmad S."/>
            <person name="Lan S."/>
            <person name="Zhang J.-S."/>
            <person name="Tsai W.-C."/>
            <person name="Van De Peer Y."/>
            <person name="Liu Z.-J."/>
        </authorList>
    </citation>
    <scope>NUCLEOTIDE SEQUENCE</scope>
    <source>
        <strain evidence="1">CP</strain>
        <tissue evidence="1">Leaves</tissue>
    </source>
</reference>
<comment type="caution">
    <text evidence="1">The sequence shown here is derived from an EMBL/GenBank/DDBJ whole genome shotgun (WGS) entry which is preliminary data.</text>
</comment>
<gene>
    <name evidence="1" type="ORF">QJS10_CPA03g01885</name>
</gene>
<dbReference type="AlphaFoldDB" id="A0AAV9F4W6"/>
<name>A0AAV9F4W6_ACOCL</name>
<protein>
    <submittedName>
        <fullName evidence="1">Uncharacterized protein</fullName>
    </submittedName>
</protein>
<accession>A0AAV9F4W6</accession>
<dbReference type="EMBL" id="JAUJYO010000003">
    <property type="protein sequence ID" value="KAK1320702.1"/>
    <property type="molecule type" value="Genomic_DNA"/>
</dbReference>
<evidence type="ECO:0000313" key="2">
    <source>
        <dbReference type="Proteomes" id="UP001180020"/>
    </source>
</evidence>
<organism evidence="1 2">
    <name type="scientific">Acorus calamus</name>
    <name type="common">Sweet flag</name>
    <dbReference type="NCBI Taxonomy" id="4465"/>
    <lineage>
        <taxon>Eukaryota</taxon>
        <taxon>Viridiplantae</taxon>
        <taxon>Streptophyta</taxon>
        <taxon>Embryophyta</taxon>
        <taxon>Tracheophyta</taxon>
        <taxon>Spermatophyta</taxon>
        <taxon>Magnoliopsida</taxon>
        <taxon>Liliopsida</taxon>
        <taxon>Acoraceae</taxon>
        <taxon>Acorus</taxon>
    </lineage>
</organism>
<reference evidence="1" key="1">
    <citation type="journal article" date="2023" name="Nat. Commun.">
        <title>Diploid and tetraploid genomes of Acorus and the evolution of monocots.</title>
        <authorList>
            <person name="Ma L."/>
            <person name="Liu K.W."/>
            <person name="Li Z."/>
            <person name="Hsiao Y.Y."/>
            <person name="Qi Y."/>
            <person name="Fu T."/>
            <person name="Tang G.D."/>
            <person name="Zhang D."/>
            <person name="Sun W.H."/>
            <person name="Liu D.K."/>
            <person name="Li Y."/>
            <person name="Chen G.Z."/>
            <person name="Liu X.D."/>
            <person name="Liao X.Y."/>
            <person name="Jiang Y.T."/>
            <person name="Yu X."/>
            <person name="Hao Y."/>
            <person name="Huang J."/>
            <person name="Zhao X.W."/>
            <person name="Ke S."/>
            <person name="Chen Y.Y."/>
            <person name="Wu W.L."/>
            <person name="Hsu J.L."/>
            <person name="Lin Y.F."/>
            <person name="Huang M.D."/>
            <person name="Li C.Y."/>
            <person name="Huang L."/>
            <person name="Wang Z.W."/>
            <person name="Zhao X."/>
            <person name="Zhong W.Y."/>
            <person name="Peng D.H."/>
            <person name="Ahmad S."/>
            <person name="Lan S."/>
            <person name="Zhang J.S."/>
            <person name="Tsai W.C."/>
            <person name="Van de Peer Y."/>
            <person name="Liu Z.J."/>
        </authorList>
    </citation>
    <scope>NUCLEOTIDE SEQUENCE</scope>
    <source>
        <strain evidence="1">CP</strain>
    </source>
</reference>
<proteinExistence type="predicted"/>
<dbReference type="Proteomes" id="UP001180020">
    <property type="component" value="Unassembled WGS sequence"/>
</dbReference>
<sequence>MGLEGKKLGFEEEEVALALALEVKEEVLKEKDVIGMNRSIEGFERFWLPTFLLRGLTGAKVEEGKRSWDETFAKVTKVAEEIHMMKEEDFFDRVDNLRMSLIALEARLGYDVSHFYDRLDVLEHIAKRNKKALECAKVLKKEAKLKDENKLMEMEIFSFTSEACQRAILHR</sequence>
<keyword evidence="2" id="KW-1185">Reference proteome</keyword>